<evidence type="ECO:0008006" key="5">
    <source>
        <dbReference type="Google" id="ProtNLM"/>
    </source>
</evidence>
<dbReference type="RefSeq" id="WP_115754926.1">
    <property type="nucleotide sequence ID" value="NZ_QFCQ01000015.1"/>
</dbReference>
<evidence type="ECO:0000256" key="1">
    <source>
        <dbReference type="ARBA" id="ARBA00006987"/>
    </source>
</evidence>
<feature type="signal peptide" evidence="2">
    <location>
        <begin position="1"/>
        <end position="28"/>
    </location>
</feature>
<dbReference type="CDD" id="cd07012">
    <property type="entry name" value="PBP2_Bug_TTT"/>
    <property type="match status" value="1"/>
</dbReference>
<dbReference type="EMBL" id="QFCQ01000015">
    <property type="protein sequence ID" value="RDW14037.1"/>
    <property type="molecule type" value="Genomic_DNA"/>
</dbReference>
<evidence type="ECO:0000313" key="3">
    <source>
        <dbReference type="EMBL" id="RDW14037.1"/>
    </source>
</evidence>
<organism evidence="3 4">
    <name type="scientific">Paracoccus thiocyanatus</name>
    <dbReference type="NCBI Taxonomy" id="34006"/>
    <lineage>
        <taxon>Bacteria</taxon>
        <taxon>Pseudomonadati</taxon>
        <taxon>Pseudomonadota</taxon>
        <taxon>Alphaproteobacteria</taxon>
        <taxon>Rhodobacterales</taxon>
        <taxon>Paracoccaceae</taxon>
        <taxon>Paracoccus</taxon>
    </lineage>
</organism>
<protein>
    <recommendedName>
        <fullName evidence="5">Tripartite-type tricarboxylate transporter, receptor component TctC</fullName>
    </recommendedName>
</protein>
<dbReference type="Pfam" id="PF03401">
    <property type="entry name" value="TctC"/>
    <property type="match status" value="1"/>
</dbReference>
<evidence type="ECO:0000313" key="4">
    <source>
        <dbReference type="Proteomes" id="UP000256679"/>
    </source>
</evidence>
<name>A0A3D8PEZ9_9RHOB</name>
<dbReference type="AlphaFoldDB" id="A0A3D8PEZ9"/>
<dbReference type="InterPro" id="IPR042100">
    <property type="entry name" value="Bug_dom1"/>
</dbReference>
<dbReference type="PIRSF" id="PIRSF017082">
    <property type="entry name" value="YflP"/>
    <property type="match status" value="1"/>
</dbReference>
<comment type="similarity">
    <text evidence="1">Belongs to the UPF0065 (bug) family.</text>
</comment>
<evidence type="ECO:0000256" key="2">
    <source>
        <dbReference type="SAM" id="SignalP"/>
    </source>
</evidence>
<proteinExistence type="inferred from homology"/>
<reference evidence="3 4" key="1">
    <citation type="submission" date="2018-05" db="EMBL/GenBank/DDBJ databases">
        <title>Whole genome sequencing of Paracoccus thiocyanatus SST.</title>
        <authorList>
            <person name="Ghosh W."/>
            <person name="Rameez M.J."/>
            <person name="Roy C."/>
        </authorList>
    </citation>
    <scope>NUCLEOTIDE SEQUENCE [LARGE SCALE GENOMIC DNA]</scope>
    <source>
        <strain evidence="3 4">SST</strain>
    </source>
</reference>
<dbReference type="PANTHER" id="PTHR42928:SF5">
    <property type="entry name" value="BLR1237 PROTEIN"/>
    <property type="match status" value="1"/>
</dbReference>
<dbReference type="PANTHER" id="PTHR42928">
    <property type="entry name" value="TRICARBOXYLATE-BINDING PROTEIN"/>
    <property type="match status" value="1"/>
</dbReference>
<accession>A0A3D8PEZ9</accession>
<comment type="caution">
    <text evidence="3">The sequence shown here is derived from an EMBL/GenBank/DDBJ whole genome shotgun (WGS) entry which is preliminary data.</text>
</comment>
<feature type="chain" id="PRO_5017683835" description="Tripartite-type tricarboxylate transporter, receptor component TctC" evidence="2">
    <location>
        <begin position="29"/>
        <end position="329"/>
    </location>
</feature>
<sequence>MGTRLPLLAKGTTAAIALCGAFVGAATAEDLYPEKPIRIIVGYSPGAIVDYAARQIGHYLSEELSVPVVIENRVGAGGHLASSYVARANPDGYTLLFFETGLVTAPALGLDLEYDPKTDLTPISIVASGAYFIYGNPGNEAETIQGAVALLKDHPDEYFYGSSGNGALNHIGFEMFLQEVGGAAKGIHYQGSGPVKVDILADRINFSMATAAGLVQEYREGLLKVFAYGGTERSPLLPDVPTISETVAPGFNVGTWFGFAAPAGTDDAVVDQLNTALLTVLDDPKLIEALAREGADVMGLDREETVDFLESETVRWATAIEQSGITVEN</sequence>
<keyword evidence="4" id="KW-1185">Reference proteome</keyword>
<gene>
    <name evidence="3" type="ORF">DIE28_04625</name>
</gene>
<keyword evidence="2" id="KW-0732">Signal</keyword>
<dbReference type="Gene3D" id="3.40.190.10">
    <property type="entry name" value="Periplasmic binding protein-like II"/>
    <property type="match status" value="1"/>
</dbReference>
<dbReference type="Proteomes" id="UP000256679">
    <property type="component" value="Unassembled WGS sequence"/>
</dbReference>
<dbReference type="InterPro" id="IPR005064">
    <property type="entry name" value="BUG"/>
</dbReference>
<dbReference type="Gene3D" id="3.40.190.150">
    <property type="entry name" value="Bordetella uptake gene, domain 1"/>
    <property type="match status" value="1"/>
</dbReference>